<reference evidence="1 2" key="1">
    <citation type="journal article" date="2020" name="Front. Microbiol.">
        <title>Phenotypic and Genetic Characterization of the Cheese Ripening Yeast Geotrichum candidum.</title>
        <authorList>
            <person name="Perkins V."/>
            <person name="Vignola S."/>
            <person name="Lessard M.H."/>
            <person name="Plante P.L."/>
            <person name="Corbeil J."/>
            <person name="Dugat-Bony E."/>
            <person name="Frenette M."/>
            <person name="Labrie S."/>
        </authorList>
    </citation>
    <scope>NUCLEOTIDE SEQUENCE [LARGE SCALE GENOMIC DNA]</scope>
    <source>
        <strain evidence="1 2">LMA-1147</strain>
    </source>
</reference>
<evidence type="ECO:0000313" key="1">
    <source>
        <dbReference type="EMBL" id="KAF5101976.1"/>
    </source>
</evidence>
<protein>
    <submittedName>
        <fullName evidence="1">Uncharacterized protein</fullName>
    </submittedName>
</protein>
<proteinExistence type="predicted"/>
<organism evidence="1 2">
    <name type="scientific">Geotrichum galactomycetum</name>
    <dbReference type="NCBI Taxonomy" id="27317"/>
    <lineage>
        <taxon>Eukaryota</taxon>
        <taxon>Fungi</taxon>
        <taxon>Dikarya</taxon>
        <taxon>Ascomycota</taxon>
        <taxon>Saccharomycotina</taxon>
        <taxon>Dipodascomycetes</taxon>
        <taxon>Dipodascales</taxon>
        <taxon>Dipodascaceae</taxon>
        <taxon>Geotrichum</taxon>
    </lineage>
</organism>
<comment type="caution">
    <text evidence="1">The sequence shown here is derived from an EMBL/GenBank/DDBJ whole genome shotgun (WGS) entry which is preliminary data.</text>
</comment>
<dbReference type="Proteomes" id="UP000744676">
    <property type="component" value="Unassembled WGS sequence"/>
</dbReference>
<dbReference type="EMBL" id="QVQA01000008">
    <property type="protein sequence ID" value="KAF5101976.1"/>
    <property type="molecule type" value="Genomic_DNA"/>
</dbReference>
<name>A0ACB6V9L9_9ASCO</name>
<keyword evidence="2" id="KW-1185">Reference proteome</keyword>
<gene>
    <name evidence="1" type="ORF">D0Z00_000631</name>
</gene>
<sequence length="139" mass="14686">MSAEANATTTTTANAPKIIKLAEIEKHTSRDDLWMVINGKVYDVTPFVDEHPGGEEVLVDCGGIDATTPFEDVGHSDDAVEALVPLYVGDADPEEFKTKSSTRSGALSGSSESSSSSLSFLIIAAIVAAAAFFYLQTKK</sequence>
<accession>A0ACB6V9L9</accession>
<evidence type="ECO:0000313" key="2">
    <source>
        <dbReference type="Proteomes" id="UP000744676"/>
    </source>
</evidence>